<dbReference type="PRINTS" id="PR00778">
    <property type="entry name" value="HTHARSR"/>
</dbReference>
<dbReference type="CDD" id="cd00090">
    <property type="entry name" value="HTH_ARSR"/>
    <property type="match status" value="1"/>
</dbReference>
<dbReference type="SMART" id="SM00226">
    <property type="entry name" value="LMWPc"/>
    <property type="match status" value="1"/>
</dbReference>
<dbReference type="Pfam" id="PF01451">
    <property type="entry name" value="LMWPc"/>
    <property type="match status" value="1"/>
</dbReference>
<dbReference type="InterPro" id="IPR011991">
    <property type="entry name" value="ArsR-like_HTH"/>
</dbReference>
<gene>
    <name evidence="3" type="ORF">V6256_12435</name>
</gene>
<keyword evidence="1" id="KW-0059">Arsenical resistance</keyword>
<keyword evidence="4" id="KW-1185">Reference proteome</keyword>
<dbReference type="InterPro" id="IPR036196">
    <property type="entry name" value="Ptyr_pPase_sf"/>
</dbReference>
<proteinExistence type="predicted"/>
<dbReference type="CDD" id="cd16345">
    <property type="entry name" value="LMWP_ArsC"/>
    <property type="match status" value="1"/>
</dbReference>
<sequence>MKQDNKKSVLFLCTENSARSQMAEALLKNKAQDLFEVYSAGTHPTTVDKRTIKALTQYGIATERLTSKHVDQFSNQQFDYVITLCDTAASECRDYKHTAMQLAWDCIDPKQRAGNDPFYDTLNEINNRLELFLSVEVHPEKLVDNNHSSENLDVIAFYKSLTDDIRLKTLMLTHFHGELCVCELMQIMAVDCQPKISRNLAVLKRNKILIARKHGQWVFYRINPELPEWAKSVIAVTTENNAYLIKDELQRLAHLENKPNRASFCK</sequence>
<dbReference type="Gene3D" id="1.10.10.10">
    <property type="entry name" value="Winged helix-like DNA-binding domain superfamily/Winged helix DNA-binding domain"/>
    <property type="match status" value="1"/>
</dbReference>
<dbReference type="SMART" id="SM00418">
    <property type="entry name" value="HTH_ARSR"/>
    <property type="match status" value="1"/>
</dbReference>
<comment type="caution">
    <text evidence="3">The sequence shown here is derived from an EMBL/GenBank/DDBJ whole genome shotgun (WGS) entry which is preliminary data.</text>
</comment>
<dbReference type="InterPro" id="IPR023485">
    <property type="entry name" value="Ptyr_pPase"/>
</dbReference>
<dbReference type="PROSITE" id="PS50987">
    <property type="entry name" value="HTH_ARSR_2"/>
    <property type="match status" value="1"/>
</dbReference>
<dbReference type="PANTHER" id="PTHR43428">
    <property type="entry name" value="ARSENATE REDUCTASE"/>
    <property type="match status" value="1"/>
</dbReference>
<accession>A0ABU9GSV7</accession>
<evidence type="ECO:0000313" key="3">
    <source>
        <dbReference type="EMBL" id="MEL0630415.1"/>
    </source>
</evidence>
<protein>
    <submittedName>
        <fullName evidence="3">Metalloregulator ArsR/SmtB family transcription factor</fullName>
    </submittedName>
</protein>
<dbReference type="SUPFAM" id="SSF46785">
    <property type="entry name" value="Winged helix' DNA-binding domain"/>
    <property type="match status" value="1"/>
</dbReference>
<organism evidence="3 4">
    <name type="scientific">Psychromonas aquatilis</name>
    <dbReference type="NCBI Taxonomy" id="2005072"/>
    <lineage>
        <taxon>Bacteria</taxon>
        <taxon>Pseudomonadati</taxon>
        <taxon>Pseudomonadota</taxon>
        <taxon>Gammaproteobacteria</taxon>
        <taxon>Alteromonadales</taxon>
        <taxon>Psychromonadaceae</taxon>
        <taxon>Psychromonas</taxon>
    </lineage>
</organism>
<dbReference type="SUPFAM" id="SSF52788">
    <property type="entry name" value="Phosphotyrosine protein phosphatases I"/>
    <property type="match status" value="1"/>
</dbReference>
<feature type="domain" description="HTH arsR-type" evidence="2">
    <location>
        <begin position="146"/>
        <end position="241"/>
    </location>
</feature>
<dbReference type="PANTHER" id="PTHR43428:SF1">
    <property type="entry name" value="ARSENATE REDUCTASE"/>
    <property type="match status" value="1"/>
</dbReference>
<evidence type="ECO:0000313" key="4">
    <source>
        <dbReference type="Proteomes" id="UP001369082"/>
    </source>
</evidence>
<dbReference type="EMBL" id="JBAKAZ010000054">
    <property type="protein sequence ID" value="MEL0630415.1"/>
    <property type="molecule type" value="Genomic_DNA"/>
</dbReference>
<dbReference type="NCBIfam" id="NF033788">
    <property type="entry name" value="HTH_metalloreg"/>
    <property type="match status" value="1"/>
</dbReference>
<dbReference type="InterPro" id="IPR036388">
    <property type="entry name" value="WH-like_DNA-bd_sf"/>
</dbReference>
<evidence type="ECO:0000256" key="1">
    <source>
        <dbReference type="ARBA" id="ARBA00022849"/>
    </source>
</evidence>
<name>A0ABU9GSV7_9GAMM</name>
<reference evidence="3 4" key="1">
    <citation type="submission" date="2024-02" db="EMBL/GenBank/DDBJ databases">
        <title>Bacteria isolated from the canopy kelp, Nereocystis luetkeana.</title>
        <authorList>
            <person name="Pfister C.A."/>
            <person name="Younker I.T."/>
            <person name="Light S.H."/>
        </authorList>
    </citation>
    <scope>NUCLEOTIDE SEQUENCE [LARGE SCALE GENOMIC DNA]</scope>
    <source>
        <strain evidence="3 4">TI.1.05</strain>
    </source>
</reference>
<dbReference type="InterPro" id="IPR001845">
    <property type="entry name" value="HTH_ArsR_DNA-bd_dom"/>
</dbReference>
<dbReference type="InterPro" id="IPR036390">
    <property type="entry name" value="WH_DNA-bd_sf"/>
</dbReference>
<dbReference type="RefSeq" id="WP_341598542.1">
    <property type="nucleotide sequence ID" value="NZ_JBAKAZ010000054.1"/>
</dbReference>
<dbReference type="Proteomes" id="UP001369082">
    <property type="component" value="Unassembled WGS sequence"/>
</dbReference>
<evidence type="ECO:0000259" key="2">
    <source>
        <dbReference type="PROSITE" id="PS50987"/>
    </source>
</evidence>
<dbReference type="Gene3D" id="3.40.50.2300">
    <property type="match status" value="1"/>
</dbReference>